<keyword evidence="2" id="KW-1185">Reference proteome</keyword>
<accession>A0A0D9WPG5</accession>
<protein>
    <submittedName>
        <fullName evidence="1">Uncharacterized protein</fullName>
    </submittedName>
</protein>
<evidence type="ECO:0000313" key="1">
    <source>
        <dbReference type="EnsemblPlants" id="LPERR06G10110.1"/>
    </source>
</evidence>
<proteinExistence type="predicted"/>
<dbReference type="AlphaFoldDB" id="A0A0D9WPG5"/>
<reference evidence="2" key="2">
    <citation type="submission" date="2013-12" db="EMBL/GenBank/DDBJ databases">
        <authorList>
            <person name="Yu Y."/>
            <person name="Lee S."/>
            <person name="de Baynast K."/>
            <person name="Wissotski M."/>
            <person name="Liu L."/>
            <person name="Talag J."/>
            <person name="Goicoechea J."/>
            <person name="Angelova A."/>
            <person name="Jetty R."/>
            <person name="Kudrna D."/>
            <person name="Golser W."/>
            <person name="Rivera L."/>
            <person name="Zhang J."/>
            <person name="Wing R."/>
        </authorList>
    </citation>
    <scope>NUCLEOTIDE SEQUENCE</scope>
</reference>
<dbReference type="Proteomes" id="UP000032180">
    <property type="component" value="Chromosome 6"/>
</dbReference>
<reference evidence="1" key="3">
    <citation type="submission" date="2015-04" db="UniProtKB">
        <authorList>
            <consortium name="EnsemblPlants"/>
        </authorList>
    </citation>
    <scope>IDENTIFICATION</scope>
</reference>
<dbReference type="HOGENOM" id="CLU_2389400_0_0_1"/>
<evidence type="ECO:0000313" key="2">
    <source>
        <dbReference type="Proteomes" id="UP000032180"/>
    </source>
</evidence>
<sequence>MGGSGFSGVELVAVNEPADCPKNIRYRGYWLSRMIESPARCPASVSCQTPPGGLNPAVYVTVATRVANNRRYFLKSYSNVRLKLGMVQFKMAIR</sequence>
<name>A0A0D9WPG5_9ORYZ</name>
<dbReference type="Gramene" id="LPERR06G10110.1">
    <property type="protein sequence ID" value="LPERR06G10110.1"/>
    <property type="gene ID" value="LPERR06G10110"/>
</dbReference>
<dbReference type="EnsemblPlants" id="LPERR06G10110.1">
    <property type="protein sequence ID" value="LPERR06G10110.1"/>
    <property type="gene ID" value="LPERR06G10110"/>
</dbReference>
<organism evidence="1 2">
    <name type="scientific">Leersia perrieri</name>
    <dbReference type="NCBI Taxonomy" id="77586"/>
    <lineage>
        <taxon>Eukaryota</taxon>
        <taxon>Viridiplantae</taxon>
        <taxon>Streptophyta</taxon>
        <taxon>Embryophyta</taxon>
        <taxon>Tracheophyta</taxon>
        <taxon>Spermatophyta</taxon>
        <taxon>Magnoliopsida</taxon>
        <taxon>Liliopsida</taxon>
        <taxon>Poales</taxon>
        <taxon>Poaceae</taxon>
        <taxon>BOP clade</taxon>
        <taxon>Oryzoideae</taxon>
        <taxon>Oryzeae</taxon>
        <taxon>Oryzinae</taxon>
        <taxon>Leersia</taxon>
    </lineage>
</organism>
<reference evidence="1 2" key="1">
    <citation type="submission" date="2012-08" db="EMBL/GenBank/DDBJ databases">
        <title>Oryza genome evolution.</title>
        <authorList>
            <person name="Wing R.A."/>
        </authorList>
    </citation>
    <scope>NUCLEOTIDE SEQUENCE</scope>
</reference>